<name>A0A1I2TF11_9GAMM</name>
<dbReference type="InterPro" id="IPR051686">
    <property type="entry name" value="Lipoprotein_DolP"/>
</dbReference>
<dbReference type="OrthoDB" id="9783990at2"/>
<sequence length="194" mass="21337">MNNTLLKCITTVCILGTLSGCSNLISATREEPIRDDQGSRTLGAYIEDEVIENKTLVNINKGSAVVKDSHISATSYNGILLLTGQVPNESAKQEAEQIAMQTRKVRKIHNELEISGPTSSIVRANDAYLTSRIKLQLIADKTIDGTRIKVVTENSSTYLMGLVTEKEANSAVNIIRTIPGVQRIVKVFEYIPYR</sequence>
<evidence type="ECO:0000256" key="1">
    <source>
        <dbReference type="ARBA" id="ARBA00022729"/>
    </source>
</evidence>
<proteinExistence type="predicted"/>
<gene>
    <name evidence="3" type="ORF">SAMN05216175_11013</name>
</gene>
<keyword evidence="1" id="KW-0732">Signal</keyword>
<evidence type="ECO:0000259" key="2">
    <source>
        <dbReference type="PROSITE" id="PS50914"/>
    </source>
</evidence>
<protein>
    <submittedName>
        <fullName evidence="3">Osmotically-inducible protein OsmY, contains BON domain</fullName>
    </submittedName>
</protein>
<feature type="domain" description="BON" evidence="2">
    <location>
        <begin position="125"/>
        <end position="192"/>
    </location>
</feature>
<dbReference type="Gene3D" id="3.30.1340.30">
    <property type="match status" value="1"/>
</dbReference>
<reference evidence="4" key="1">
    <citation type="submission" date="2016-10" db="EMBL/GenBank/DDBJ databases">
        <authorList>
            <person name="Varghese N."/>
            <person name="Submissions S."/>
        </authorList>
    </citation>
    <scope>NUCLEOTIDE SEQUENCE [LARGE SCALE GENOMIC DNA]</scope>
    <source>
        <strain evidence="4">CGMCC 1.10971</strain>
    </source>
</reference>
<dbReference type="EMBL" id="FOOU01000010">
    <property type="protein sequence ID" value="SFG63522.1"/>
    <property type="molecule type" value="Genomic_DNA"/>
</dbReference>
<accession>A0A1I2TF11</accession>
<dbReference type="PANTHER" id="PTHR34606">
    <property type="entry name" value="BON DOMAIN-CONTAINING PROTEIN"/>
    <property type="match status" value="1"/>
</dbReference>
<dbReference type="InterPro" id="IPR014004">
    <property type="entry name" value="Transpt-assoc_nodulatn_dom_bac"/>
</dbReference>
<evidence type="ECO:0000313" key="4">
    <source>
        <dbReference type="Proteomes" id="UP000198623"/>
    </source>
</evidence>
<organism evidence="3 4">
    <name type="scientific">Neptunomonas qingdaonensis</name>
    <dbReference type="NCBI Taxonomy" id="1045558"/>
    <lineage>
        <taxon>Bacteria</taxon>
        <taxon>Pseudomonadati</taxon>
        <taxon>Pseudomonadota</taxon>
        <taxon>Gammaproteobacteria</taxon>
        <taxon>Oceanospirillales</taxon>
        <taxon>Oceanospirillaceae</taxon>
        <taxon>Neptunomonas</taxon>
    </lineage>
</organism>
<dbReference type="AlphaFoldDB" id="A0A1I2TF11"/>
<dbReference type="SMART" id="SM00749">
    <property type="entry name" value="BON"/>
    <property type="match status" value="2"/>
</dbReference>
<dbReference type="Proteomes" id="UP000198623">
    <property type="component" value="Unassembled WGS sequence"/>
</dbReference>
<keyword evidence="4" id="KW-1185">Reference proteome</keyword>
<dbReference type="PANTHER" id="PTHR34606:SF4">
    <property type="entry name" value="OUTER MEMBRANE LIPOPROTEIN DOLP"/>
    <property type="match status" value="1"/>
</dbReference>
<dbReference type="RefSeq" id="WP_090728728.1">
    <property type="nucleotide sequence ID" value="NZ_FOOU01000010.1"/>
</dbReference>
<dbReference type="Pfam" id="PF04972">
    <property type="entry name" value="BON"/>
    <property type="match status" value="2"/>
</dbReference>
<dbReference type="PROSITE" id="PS51257">
    <property type="entry name" value="PROKAR_LIPOPROTEIN"/>
    <property type="match status" value="1"/>
</dbReference>
<dbReference type="PROSITE" id="PS50914">
    <property type="entry name" value="BON"/>
    <property type="match status" value="2"/>
</dbReference>
<dbReference type="STRING" id="1045558.SAMN05216175_11013"/>
<evidence type="ECO:0000313" key="3">
    <source>
        <dbReference type="EMBL" id="SFG63522.1"/>
    </source>
</evidence>
<feature type="domain" description="BON" evidence="2">
    <location>
        <begin position="47"/>
        <end position="116"/>
    </location>
</feature>
<dbReference type="InterPro" id="IPR007055">
    <property type="entry name" value="BON_dom"/>
</dbReference>